<reference evidence="2" key="1">
    <citation type="submission" date="2021-01" db="UniProtKB">
        <authorList>
            <consortium name="EnsemblMetazoa"/>
        </authorList>
    </citation>
    <scope>IDENTIFICATION</scope>
</reference>
<feature type="compositionally biased region" description="Gly residues" evidence="1">
    <location>
        <begin position="637"/>
        <end position="648"/>
    </location>
</feature>
<evidence type="ECO:0000313" key="2">
    <source>
        <dbReference type="EnsemblMetazoa" id="XP_022657273"/>
    </source>
</evidence>
<dbReference type="PANTHER" id="PTHR16525">
    <property type="entry name" value="PROTEIN C12ORF4"/>
    <property type="match status" value="1"/>
</dbReference>
<dbReference type="GO" id="GO:0005737">
    <property type="term" value="C:cytoplasm"/>
    <property type="evidence" value="ECO:0007669"/>
    <property type="project" value="TreeGrafter"/>
</dbReference>
<dbReference type="OMA" id="IMENTAW"/>
<dbReference type="GeneID" id="111248720"/>
<sequence>MLLRGNVSIQRQPDKVVQFEWYQRSNDGAEPLRCPVEIPNRTNIEELAFRLVKENGLPFYVKAELQSAMEAFIKQETSAYFNRKAEGVLKDRLGIEPASYIEKGKVNADEGRFEHEQPQQQMTLLSVGKSRESDEFGHTDLPSLIENIVRSYREEYKEFANIPNGIDDDEEFSLLYHNLMHSGAQLKVLRVEAGFSARSKIERAEMDADFAALIDKQNRELETSCDFNEHLLNTLASVHVEERQAFERNWRLRLEALRTRQREAFLRWMMHAAAQVFTKPDPSVCMQIDDIAFEADENGSTRQQHGGSGLSESFTIHLGSQLKVMHNLRLSCVDLLETFRQRSPEEALQTSMCLYSGHLQGAVILVDNRVSSYKGIKREFAEICKMRAELHFPDIETQLSEVRAEFRKATSRSSNAVQEGADSRTDPPDGHGSMPSKKSGPQSPFVEDDADEVSLSPGDVYITRHSNLGGAHIVFHLVAGSDEEQLSRKELTSRHQVILGLRNILRIAHERDVRTLSIPLLLCNAFSAHTMTQAWCVKRAELVYKCVKGFMIEMASLVAEGDRDDPRTVEFIVPPALGASASSPVDEGTTFTSLSAMLQGIFRMANPLVLKTSAGNNNTSNLSNSMSGGSTTTNNNSGGGNGGTTNNI</sequence>
<dbReference type="InterPro" id="IPR043472">
    <property type="entry name" value="Macro_dom-like"/>
</dbReference>
<feature type="region of interest" description="Disordered" evidence="1">
    <location>
        <begin position="619"/>
        <end position="648"/>
    </location>
</feature>
<feature type="compositionally biased region" description="Low complexity" evidence="1">
    <location>
        <begin position="619"/>
        <end position="636"/>
    </location>
</feature>
<dbReference type="Gene3D" id="3.40.220.10">
    <property type="entry name" value="Leucine Aminopeptidase, subunit E, domain 1"/>
    <property type="match status" value="1"/>
</dbReference>
<dbReference type="InterPro" id="IPR019311">
    <property type="entry name" value="Fy-3"/>
</dbReference>
<organism evidence="2 3">
    <name type="scientific">Varroa destructor</name>
    <name type="common">Honeybee mite</name>
    <dbReference type="NCBI Taxonomy" id="109461"/>
    <lineage>
        <taxon>Eukaryota</taxon>
        <taxon>Metazoa</taxon>
        <taxon>Ecdysozoa</taxon>
        <taxon>Arthropoda</taxon>
        <taxon>Chelicerata</taxon>
        <taxon>Arachnida</taxon>
        <taxon>Acari</taxon>
        <taxon>Parasitiformes</taxon>
        <taxon>Mesostigmata</taxon>
        <taxon>Gamasina</taxon>
        <taxon>Dermanyssoidea</taxon>
        <taxon>Varroidae</taxon>
        <taxon>Varroa</taxon>
    </lineage>
</organism>
<evidence type="ECO:0000313" key="3">
    <source>
        <dbReference type="Proteomes" id="UP000594260"/>
    </source>
</evidence>
<dbReference type="AlphaFoldDB" id="A0A7M7MF52"/>
<name>A0A7M7MF52_VARDE</name>
<dbReference type="Proteomes" id="UP000594260">
    <property type="component" value="Unplaced"/>
</dbReference>
<accession>A0A7M7MF52</accession>
<dbReference type="EnsemblMetazoa" id="XM_022801538">
    <property type="protein sequence ID" value="XP_022657273"/>
    <property type="gene ID" value="LOC111248720"/>
</dbReference>
<dbReference type="Pfam" id="PF10154">
    <property type="entry name" value="Fy-3"/>
    <property type="match status" value="1"/>
</dbReference>
<keyword evidence="3" id="KW-1185">Reference proteome</keyword>
<evidence type="ECO:0000256" key="1">
    <source>
        <dbReference type="SAM" id="MobiDB-lite"/>
    </source>
</evidence>
<proteinExistence type="predicted"/>
<feature type="region of interest" description="Disordered" evidence="1">
    <location>
        <begin position="409"/>
        <end position="449"/>
    </location>
</feature>
<protein>
    <submittedName>
        <fullName evidence="2">Uncharacterized protein</fullName>
    </submittedName>
</protein>
<dbReference type="PANTHER" id="PTHR16525:SF0">
    <property type="entry name" value="PROTEIN C12ORF4"/>
    <property type="match status" value="1"/>
</dbReference>
<dbReference type="RefSeq" id="XP_022657273.1">
    <property type="nucleotide sequence ID" value="XM_022801538.1"/>
</dbReference>